<sequence>MPPLNSELMDEGNSINVADPDFTARSERQIPSSLNISLEMPPSTANLDSDTLNTGSVPDSYSLPLSWRKLSYSAGKKRILCGLTGTALPGRCLAILGSSGAGKTTFLNAISDRLASGGALRLLASGGALRLSGRR</sequence>
<accession>A0AAW3C9G6</accession>
<dbReference type="GO" id="GO:0042626">
    <property type="term" value="F:ATPase-coupled transmembrane transporter activity"/>
    <property type="evidence" value="ECO:0007669"/>
    <property type="project" value="TreeGrafter"/>
</dbReference>
<dbReference type="GO" id="GO:0005524">
    <property type="term" value="F:ATP binding"/>
    <property type="evidence" value="ECO:0007669"/>
    <property type="project" value="InterPro"/>
</dbReference>
<dbReference type="InterPro" id="IPR027417">
    <property type="entry name" value="P-loop_NTPase"/>
</dbReference>
<feature type="region of interest" description="Disordered" evidence="6">
    <location>
        <begin position="1"/>
        <end position="21"/>
    </location>
</feature>
<name>A0AAW3C9G6_9TRYP</name>
<dbReference type="GO" id="GO:0016020">
    <property type="term" value="C:membrane"/>
    <property type="evidence" value="ECO:0007669"/>
    <property type="project" value="UniProtKB-SubCell"/>
</dbReference>
<feature type="domain" description="ABC transporter" evidence="7">
    <location>
        <begin position="84"/>
        <end position="115"/>
    </location>
</feature>
<proteinExistence type="predicted"/>
<evidence type="ECO:0000256" key="6">
    <source>
        <dbReference type="SAM" id="MobiDB-lite"/>
    </source>
</evidence>
<evidence type="ECO:0000256" key="1">
    <source>
        <dbReference type="ARBA" id="ARBA00004141"/>
    </source>
</evidence>
<organism evidence="8 9">
    <name type="scientific">Leishmania shawi</name>
    <dbReference type="NCBI Taxonomy" id="5680"/>
    <lineage>
        <taxon>Eukaryota</taxon>
        <taxon>Discoba</taxon>
        <taxon>Euglenozoa</taxon>
        <taxon>Kinetoplastea</taxon>
        <taxon>Metakinetoplastina</taxon>
        <taxon>Trypanosomatida</taxon>
        <taxon>Trypanosomatidae</taxon>
        <taxon>Leishmaniinae</taxon>
        <taxon>Leishmania</taxon>
        <taxon>Leishmania guyanensis species complex</taxon>
    </lineage>
</organism>
<evidence type="ECO:0000313" key="8">
    <source>
        <dbReference type="EMBL" id="KAL0530436.1"/>
    </source>
</evidence>
<evidence type="ECO:0000313" key="9">
    <source>
        <dbReference type="Proteomes" id="UP001500493"/>
    </source>
</evidence>
<gene>
    <name evidence="8" type="ORF">Q4I32_001080</name>
</gene>
<keyword evidence="2" id="KW-0813">Transport</keyword>
<dbReference type="InterPro" id="IPR050352">
    <property type="entry name" value="ABCG_transporters"/>
</dbReference>
<dbReference type="GO" id="GO:0016887">
    <property type="term" value="F:ATP hydrolysis activity"/>
    <property type="evidence" value="ECO:0007669"/>
    <property type="project" value="InterPro"/>
</dbReference>
<dbReference type="PANTHER" id="PTHR48041">
    <property type="entry name" value="ABC TRANSPORTER G FAMILY MEMBER 28"/>
    <property type="match status" value="1"/>
</dbReference>
<dbReference type="AlphaFoldDB" id="A0AAW3C9G6"/>
<evidence type="ECO:0000256" key="2">
    <source>
        <dbReference type="ARBA" id="ARBA00022448"/>
    </source>
</evidence>
<keyword evidence="3" id="KW-0812">Transmembrane</keyword>
<evidence type="ECO:0000256" key="4">
    <source>
        <dbReference type="ARBA" id="ARBA00022989"/>
    </source>
</evidence>
<dbReference type="Gene3D" id="3.40.50.300">
    <property type="entry name" value="P-loop containing nucleotide triphosphate hydrolases"/>
    <property type="match status" value="1"/>
</dbReference>
<dbReference type="Proteomes" id="UP001500493">
    <property type="component" value="Unassembled WGS sequence"/>
</dbReference>
<dbReference type="SUPFAM" id="SSF52540">
    <property type="entry name" value="P-loop containing nucleoside triphosphate hydrolases"/>
    <property type="match status" value="1"/>
</dbReference>
<feature type="non-terminal residue" evidence="8">
    <location>
        <position position="135"/>
    </location>
</feature>
<keyword evidence="5" id="KW-0472">Membrane</keyword>
<evidence type="ECO:0000256" key="3">
    <source>
        <dbReference type="ARBA" id="ARBA00022692"/>
    </source>
</evidence>
<keyword evidence="4" id="KW-1133">Transmembrane helix</keyword>
<comment type="caution">
    <text evidence="8">The sequence shown here is derived from an EMBL/GenBank/DDBJ whole genome shotgun (WGS) entry which is preliminary data.</text>
</comment>
<dbReference type="Pfam" id="PF00005">
    <property type="entry name" value="ABC_tran"/>
    <property type="match status" value="1"/>
</dbReference>
<dbReference type="PANTHER" id="PTHR48041:SF102">
    <property type="entry name" value="TRANSPORTER, PUTATIVE-RELATED"/>
    <property type="match status" value="1"/>
</dbReference>
<evidence type="ECO:0000259" key="7">
    <source>
        <dbReference type="Pfam" id="PF00005"/>
    </source>
</evidence>
<dbReference type="InterPro" id="IPR003439">
    <property type="entry name" value="ABC_transporter-like_ATP-bd"/>
</dbReference>
<protein>
    <recommendedName>
        <fullName evidence="7">ABC transporter domain-containing protein</fullName>
    </recommendedName>
</protein>
<comment type="subcellular location">
    <subcellularLocation>
        <location evidence="1">Membrane</location>
        <topology evidence="1">Multi-pass membrane protein</topology>
    </subcellularLocation>
</comment>
<dbReference type="EMBL" id="JBAMZJ010000007">
    <property type="protein sequence ID" value="KAL0530436.1"/>
    <property type="molecule type" value="Genomic_DNA"/>
</dbReference>
<reference evidence="8" key="1">
    <citation type="submission" date="2024-02" db="EMBL/GenBank/DDBJ databases">
        <title>FIRST GENOME SEQUENCES OF Leishmania (Viannia) shawi, Leishmania (Viannia) lindenbergi AND Leishmania (Viannia) utingensis.</title>
        <authorList>
            <person name="Resadore F."/>
            <person name="Custodio M.G.F."/>
            <person name="Boite M.C."/>
            <person name="Cupolillo E."/>
            <person name="Ferreira G.E.M."/>
        </authorList>
    </citation>
    <scope>NUCLEOTIDE SEQUENCE</scope>
    <source>
        <strain evidence="8">MHOM/BR/2013/18 LTA MLF</strain>
    </source>
</reference>
<evidence type="ECO:0000256" key="5">
    <source>
        <dbReference type="ARBA" id="ARBA00023136"/>
    </source>
</evidence>